<keyword evidence="6 13" id="KW-0443">Lipid metabolism</keyword>
<feature type="binding site" evidence="16">
    <location>
        <position position="137"/>
    </location>
    <ligand>
        <name>NAD(+)</name>
        <dbReference type="ChEBI" id="CHEBI:57540"/>
    </ligand>
</feature>
<feature type="binding site" evidence="13">
    <location>
        <position position="137"/>
    </location>
    <ligand>
        <name>NADPH</name>
        <dbReference type="ChEBI" id="CHEBI:57783"/>
    </ligand>
</feature>
<feature type="binding site" evidence="16">
    <location>
        <position position="252"/>
    </location>
    <ligand>
        <name>NAD(+)</name>
        <dbReference type="ChEBI" id="CHEBI:57540"/>
    </ligand>
</feature>
<accession>A0A660SPW9</accession>
<evidence type="ECO:0000313" key="20">
    <source>
        <dbReference type="EMBL" id="RKX72126.1"/>
    </source>
</evidence>
<comment type="function">
    <text evidence="13">Catalyzes the reduction of the glycolytic intermediate dihydroxyacetone phosphate (DHAP) to sn-glycerol 3-phosphate (G3P), the key precursor for phospholipid synthesis.</text>
</comment>
<dbReference type="GO" id="GO:0005829">
    <property type="term" value="C:cytosol"/>
    <property type="evidence" value="ECO:0007669"/>
    <property type="project" value="TreeGrafter"/>
</dbReference>
<keyword evidence="5 13" id="KW-0520">NAD</keyword>
<protein>
    <recommendedName>
        <fullName evidence="11 13">Glycerol-3-phosphate dehydrogenase [NAD(P)+]</fullName>
        <ecNumber evidence="10 13">1.1.1.94</ecNumber>
    </recommendedName>
    <alternativeName>
        <fullName evidence="13">NAD(P)(+)-dependent glycerol-3-phosphate dehydrogenase</fullName>
    </alternativeName>
    <alternativeName>
        <fullName evidence="12 13">NAD(P)H-dependent dihydroxyacetone-phosphate reductase</fullName>
    </alternativeName>
</protein>
<dbReference type="Pfam" id="PF01210">
    <property type="entry name" value="NAD_Gly3P_dh_N"/>
    <property type="match status" value="1"/>
</dbReference>
<dbReference type="AlphaFoldDB" id="A0A660SPW9"/>
<feature type="binding site" evidence="13">
    <location>
        <position position="133"/>
    </location>
    <ligand>
        <name>sn-glycerol 3-phosphate</name>
        <dbReference type="ChEBI" id="CHEBI:57597"/>
    </ligand>
</feature>
<dbReference type="GO" id="GO:0008654">
    <property type="term" value="P:phospholipid biosynthetic process"/>
    <property type="evidence" value="ECO:0007669"/>
    <property type="project" value="UniProtKB-KW"/>
</dbReference>
<feature type="binding site" evidence="13">
    <location>
        <position position="253"/>
    </location>
    <ligand>
        <name>sn-glycerol 3-phosphate</name>
        <dbReference type="ChEBI" id="CHEBI:57597"/>
    </ligand>
</feature>
<comment type="caution">
    <text evidence="13">Lacks conserved residue(s) required for the propagation of feature annotation.</text>
</comment>
<organism evidence="20 21">
    <name type="scientific">candidate division TA06 bacterium</name>
    <dbReference type="NCBI Taxonomy" id="2250710"/>
    <lineage>
        <taxon>Bacteria</taxon>
        <taxon>Bacteria division TA06</taxon>
    </lineage>
</organism>
<comment type="catalytic activity">
    <reaction evidence="9">
        <text>sn-glycerol 3-phosphate + NADP(+) = dihydroxyacetone phosphate + NADPH + H(+)</text>
        <dbReference type="Rhea" id="RHEA:11096"/>
        <dbReference type="ChEBI" id="CHEBI:15378"/>
        <dbReference type="ChEBI" id="CHEBI:57597"/>
        <dbReference type="ChEBI" id="CHEBI:57642"/>
        <dbReference type="ChEBI" id="CHEBI:57783"/>
        <dbReference type="ChEBI" id="CHEBI:58349"/>
        <dbReference type="EC" id="1.1.1.94"/>
    </reaction>
    <physiologicalReaction direction="right-to-left" evidence="9">
        <dbReference type="Rhea" id="RHEA:11098"/>
    </physiologicalReaction>
</comment>
<dbReference type="Gene3D" id="3.40.50.720">
    <property type="entry name" value="NAD(P)-binding Rossmann-like Domain"/>
    <property type="match status" value="1"/>
</dbReference>
<dbReference type="SUPFAM" id="SSF48179">
    <property type="entry name" value="6-phosphogluconate dehydrogenase C-terminal domain-like"/>
    <property type="match status" value="1"/>
</dbReference>
<dbReference type="InterPro" id="IPR006109">
    <property type="entry name" value="G3P_DH_NAD-dep_C"/>
</dbReference>
<feature type="binding site" evidence="13">
    <location>
        <position position="135"/>
    </location>
    <ligand>
        <name>sn-glycerol 3-phosphate</name>
        <dbReference type="ChEBI" id="CHEBI:57597"/>
    </ligand>
</feature>
<evidence type="ECO:0000256" key="5">
    <source>
        <dbReference type="ARBA" id="ARBA00023027"/>
    </source>
</evidence>
<reference evidence="20 21" key="1">
    <citation type="submission" date="2018-06" db="EMBL/GenBank/DDBJ databases">
        <title>Extensive metabolic versatility and redundancy in microbially diverse, dynamic hydrothermal sediments.</title>
        <authorList>
            <person name="Dombrowski N."/>
            <person name="Teske A."/>
            <person name="Baker B.J."/>
        </authorList>
    </citation>
    <scope>NUCLEOTIDE SEQUENCE [LARGE SCALE GENOMIC DNA]</scope>
    <source>
        <strain evidence="20">B10_G13</strain>
    </source>
</reference>
<feature type="domain" description="Glycerol-3-phosphate dehydrogenase NAD-dependent C-terminal" evidence="19">
    <location>
        <begin position="177"/>
        <end position="317"/>
    </location>
</feature>
<evidence type="ECO:0000256" key="3">
    <source>
        <dbReference type="ARBA" id="ARBA00022857"/>
    </source>
</evidence>
<keyword evidence="7 13" id="KW-0594">Phospholipid biosynthesis</keyword>
<evidence type="ECO:0000256" key="4">
    <source>
        <dbReference type="ARBA" id="ARBA00023002"/>
    </source>
</evidence>
<dbReference type="GO" id="GO:0141152">
    <property type="term" value="F:glycerol-3-phosphate dehydrogenase (NAD+) activity"/>
    <property type="evidence" value="ECO:0007669"/>
    <property type="project" value="RHEA"/>
</dbReference>
<dbReference type="HAMAP" id="MF_00394">
    <property type="entry name" value="NAD_Glyc3P_dehydrog"/>
    <property type="match status" value="1"/>
</dbReference>
<dbReference type="InterPro" id="IPR013328">
    <property type="entry name" value="6PGD_dom2"/>
</dbReference>
<dbReference type="SUPFAM" id="SSF51735">
    <property type="entry name" value="NAD(P)-binding Rossmann-fold domains"/>
    <property type="match status" value="1"/>
</dbReference>
<feature type="binding site" evidence="13">
    <location>
        <position position="188"/>
    </location>
    <ligand>
        <name>sn-glycerol 3-phosphate</name>
        <dbReference type="ChEBI" id="CHEBI:57597"/>
    </ligand>
</feature>
<dbReference type="EC" id="1.1.1.94" evidence="10 13"/>
<dbReference type="NCBIfam" id="NF000940">
    <property type="entry name" value="PRK00094.1-2"/>
    <property type="match status" value="1"/>
</dbReference>
<dbReference type="NCBIfam" id="NF000942">
    <property type="entry name" value="PRK00094.1-4"/>
    <property type="match status" value="1"/>
</dbReference>
<feature type="binding site" evidence="13">
    <location>
        <position position="48"/>
    </location>
    <ligand>
        <name>NADPH</name>
        <dbReference type="ChEBI" id="CHEBI:57783"/>
    </ligand>
</feature>
<evidence type="ECO:0000256" key="12">
    <source>
        <dbReference type="ARBA" id="ARBA00080511"/>
    </source>
</evidence>
<keyword evidence="3 13" id="KW-0521">NADP</keyword>
<dbReference type="Pfam" id="PF07479">
    <property type="entry name" value="NAD_Gly3P_dh_C"/>
    <property type="match status" value="1"/>
</dbReference>
<keyword evidence="4 13" id="KW-0560">Oxidoreductase</keyword>
<feature type="binding site" evidence="13">
    <location>
        <position position="241"/>
    </location>
    <ligand>
        <name>sn-glycerol 3-phosphate</name>
        <dbReference type="ChEBI" id="CHEBI:57597"/>
    </ligand>
</feature>
<comment type="catalytic activity">
    <reaction evidence="13">
        <text>sn-glycerol 3-phosphate + NAD(+) = dihydroxyacetone phosphate + NADH + H(+)</text>
        <dbReference type="Rhea" id="RHEA:11092"/>
        <dbReference type="ChEBI" id="CHEBI:15378"/>
        <dbReference type="ChEBI" id="CHEBI:57540"/>
        <dbReference type="ChEBI" id="CHEBI:57597"/>
        <dbReference type="ChEBI" id="CHEBI:57642"/>
        <dbReference type="ChEBI" id="CHEBI:57945"/>
        <dbReference type="EC" id="1.1.1.94"/>
    </reaction>
</comment>
<dbReference type="InterPro" id="IPR036291">
    <property type="entry name" value="NAD(P)-bd_dom_sf"/>
</dbReference>
<evidence type="ECO:0000256" key="14">
    <source>
        <dbReference type="PIRSR" id="PIRSR000114-1"/>
    </source>
</evidence>
<feature type="active site" description="Proton acceptor" evidence="13 14">
    <location>
        <position position="188"/>
    </location>
</feature>
<evidence type="ECO:0000256" key="16">
    <source>
        <dbReference type="PIRSR" id="PIRSR000114-3"/>
    </source>
</evidence>
<feature type="binding site" evidence="13">
    <location>
        <position position="11"/>
    </location>
    <ligand>
        <name>NADPH</name>
        <dbReference type="ChEBI" id="CHEBI:57783"/>
    </ligand>
</feature>
<feature type="binding site" evidence="13">
    <location>
        <position position="251"/>
    </location>
    <ligand>
        <name>sn-glycerol 3-phosphate</name>
        <dbReference type="ChEBI" id="CHEBI:57597"/>
    </ligand>
</feature>
<evidence type="ECO:0000256" key="13">
    <source>
        <dbReference type="HAMAP-Rule" id="MF_00394"/>
    </source>
</evidence>
<proteinExistence type="inferred from homology"/>
<dbReference type="InterPro" id="IPR006168">
    <property type="entry name" value="G3P_DH_NAD-dep"/>
</dbReference>
<dbReference type="GO" id="GO:0046168">
    <property type="term" value="P:glycerol-3-phosphate catabolic process"/>
    <property type="evidence" value="ECO:0007669"/>
    <property type="project" value="InterPro"/>
</dbReference>
<sequence length="330" mass="35841">MNISVLGAGNWGTTLAIVAGDNGHSVMLWEIDRKNYESIEKYRENKKYLPGIYLPKTVIVSNSIKDIVDFADIVLFVVPSVALRQTALKIKNLIQRDTILVSASKGLENGTQMRMSEILKEIFPENSVVALSGPSIANEVADKKPTAIVAASISEDAAKSVQYALSNEYLRIYKSTDVIGVELGGALKNVIVIAAGILDGMGLGDNTKATLITRGLAEITRLGVKLGAKKETFAGLSGIGDLFVTATSKHSRNRYVGEKIGKGMRLDDILKSMYMVAEGINTASVAKKLGDKHKISMPITKEVNNILFNDKDRKQIVIDLMKRSLKDENG</sequence>
<comment type="similarity">
    <text evidence="1 13 17">Belongs to the NAD-dependent glycerol-3-phosphate dehydrogenase family.</text>
</comment>
<dbReference type="PRINTS" id="PR00077">
    <property type="entry name" value="GPDHDRGNASE"/>
</dbReference>
<keyword evidence="13" id="KW-0963">Cytoplasm</keyword>
<dbReference type="FunFam" id="3.40.50.720:FF:000019">
    <property type="entry name" value="Glycerol-3-phosphate dehydrogenase [NAD(P)+]"/>
    <property type="match status" value="1"/>
</dbReference>
<evidence type="ECO:0000256" key="2">
    <source>
        <dbReference type="ARBA" id="ARBA00022516"/>
    </source>
</evidence>
<dbReference type="GO" id="GO:0141153">
    <property type="term" value="F:glycerol-3-phosphate dehydrogenase (NADP+) activity"/>
    <property type="evidence" value="ECO:0007669"/>
    <property type="project" value="RHEA"/>
</dbReference>
<dbReference type="PANTHER" id="PTHR11728">
    <property type="entry name" value="GLYCEROL-3-PHOSPHATE DEHYDROGENASE"/>
    <property type="match status" value="1"/>
</dbReference>
<feature type="binding site" evidence="13">
    <location>
        <position position="278"/>
    </location>
    <ligand>
        <name>NADPH</name>
        <dbReference type="ChEBI" id="CHEBI:57783"/>
    </ligand>
</feature>
<feature type="binding site" evidence="13">
    <location>
        <position position="105"/>
    </location>
    <ligand>
        <name>NADPH</name>
        <dbReference type="ChEBI" id="CHEBI:57783"/>
    </ligand>
</feature>
<dbReference type="FunFam" id="1.10.1040.10:FF:000001">
    <property type="entry name" value="Glycerol-3-phosphate dehydrogenase [NAD(P)+]"/>
    <property type="match status" value="1"/>
</dbReference>
<evidence type="ECO:0000256" key="9">
    <source>
        <dbReference type="ARBA" id="ARBA00052716"/>
    </source>
</evidence>
<evidence type="ECO:0000256" key="6">
    <source>
        <dbReference type="ARBA" id="ARBA00023098"/>
    </source>
</evidence>
<dbReference type="GO" id="GO:0046167">
    <property type="term" value="P:glycerol-3-phosphate biosynthetic process"/>
    <property type="evidence" value="ECO:0007669"/>
    <property type="project" value="UniProtKB-UniRule"/>
</dbReference>
<keyword evidence="13" id="KW-0547">Nucleotide-binding</keyword>
<feature type="binding site" evidence="15">
    <location>
        <begin position="252"/>
        <end position="253"/>
    </location>
    <ligand>
        <name>substrate</name>
    </ligand>
</feature>
<feature type="binding site" evidence="16">
    <location>
        <begin position="7"/>
        <end position="12"/>
    </location>
    <ligand>
        <name>NAD(+)</name>
        <dbReference type="ChEBI" id="CHEBI:57540"/>
    </ligand>
</feature>
<evidence type="ECO:0000256" key="1">
    <source>
        <dbReference type="ARBA" id="ARBA00011009"/>
    </source>
</evidence>
<comment type="caution">
    <text evidence="20">The sequence shown here is derived from an EMBL/GenBank/DDBJ whole genome shotgun (WGS) entry which is preliminary data.</text>
</comment>
<keyword evidence="8 13" id="KW-1208">Phospholipid metabolism</keyword>
<evidence type="ECO:0000259" key="19">
    <source>
        <dbReference type="Pfam" id="PF07479"/>
    </source>
</evidence>
<comment type="subcellular location">
    <subcellularLocation>
        <location evidence="13">Cytoplasm</location>
    </subcellularLocation>
</comment>
<evidence type="ECO:0000256" key="17">
    <source>
        <dbReference type="RuleBase" id="RU000437"/>
    </source>
</evidence>
<feature type="domain" description="Glycerol-3-phosphate dehydrogenase NAD-dependent N-terminal" evidence="18">
    <location>
        <begin position="3"/>
        <end position="156"/>
    </location>
</feature>
<feature type="binding site" evidence="15">
    <location>
        <position position="105"/>
    </location>
    <ligand>
        <name>substrate</name>
    </ligand>
</feature>
<keyword evidence="2 13" id="KW-0444">Lipid biosynthesis</keyword>
<dbReference type="EMBL" id="QNBD01000047">
    <property type="protein sequence ID" value="RKX72126.1"/>
    <property type="molecule type" value="Genomic_DNA"/>
</dbReference>
<dbReference type="PANTHER" id="PTHR11728:SF1">
    <property type="entry name" value="GLYCEROL-3-PHOSPHATE DEHYDROGENASE [NAD(+)] 2, CHLOROPLASTIC"/>
    <property type="match status" value="1"/>
</dbReference>
<evidence type="ECO:0000256" key="11">
    <source>
        <dbReference type="ARBA" id="ARBA00069372"/>
    </source>
</evidence>
<feature type="binding site" evidence="13">
    <location>
        <position position="276"/>
    </location>
    <ligand>
        <name>NADPH</name>
        <dbReference type="ChEBI" id="CHEBI:57783"/>
    </ligand>
</feature>
<gene>
    <name evidence="13" type="primary">gpsA</name>
    <name evidence="20" type="ORF">DRP43_01480</name>
</gene>
<dbReference type="InterPro" id="IPR011128">
    <property type="entry name" value="G3P_DH_NAD-dep_N"/>
</dbReference>
<name>A0A660SPW9_UNCT6</name>
<evidence type="ECO:0000256" key="7">
    <source>
        <dbReference type="ARBA" id="ARBA00023209"/>
    </source>
</evidence>
<dbReference type="InterPro" id="IPR008927">
    <property type="entry name" value="6-PGluconate_DH-like_C_sf"/>
</dbReference>
<dbReference type="GO" id="GO:0005975">
    <property type="term" value="P:carbohydrate metabolic process"/>
    <property type="evidence" value="ECO:0007669"/>
    <property type="project" value="InterPro"/>
</dbReference>
<dbReference type="PIRSF" id="PIRSF000114">
    <property type="entry name" value="Glycerol-3-P_dh"/>
    <property type="match status" value="1"/>
</dbReference>
<evidence type="ECO:0000256" key="8">
    <source>
        <dbReference type="ARBA" id="ARBA00023264"/>
    </source>
</evidence>
<feature type="binding site" evidence="13">
    <location>
        <position position="252"/>
    </location>
    <ligand>
        <name>sn-glycerol 3-phosphate</name>
        <dbReference type="ChEBI" id="CHEBI:57597"/>
    </ligand>
</feature>
<comment type="pathway">
    <text evidence="13">Membrane lipid metabolism; glycerophospholipid metabolism.</text>
</comment>
<evidence type="ECO:0000256" key="15">
    <source>
        <dbReference type="PIRSR" id="PIRSR000114-2"/>
    </source>
</evidence>
<evidence type="ECO:0000313" key="21">
    <source>
        <dbReference type="Proteomes" id="UP000271125"/>
    </source>
</evidence>
<dbReference type="Gene3D" id="1.10.1040.10">
    <property type="entry name" value="N-(1-d-carboxylethyl)-l-norvaline Dehydrogenase, domain 2"/>
    <property type="match status" value="1"/>
</dbReference>
<dbReference type="GO" id="GO:0006650">
    <property type="term" value="P:glycerophospholipid metabolic process"/>
    <property type="evidence" value="ECO:0007669"/>
    <property type="project" value="UniProtKB-UniRule"/>
</dbReference>
<feature type="binding site" evidence="13">
    <location>
        <position position="252"/>
    </location>
    <ligand>
        <name>NADPH</name>
        <dbReference type="ChEBI" id="CHEBI:57783"/>
    </ligand>
</feature>
<evidence type="ECO:0000259" key="18">
    <source>
        <dbReference type="Pfam" id="PF01210"/>
    </source>
</evidence>
<feature type="binding site" evidence="13">
    <location>
        <position position="105"/>
    </location>
    <ligand>
        <name>sn-glycerol 3-phosphate</name>
        <dbReference type="ChEBI" id="CHEBI:57597"/>
    </ligand>
</feature>
<dbReference type="Proteomes" id="UP000271125">
    <property type="component" value="Unassembled WGS sequence"/>
</dbReference>
<evidence type="ECO:0000256" key="10">
    <source>
        <dbReference type="ARBA" id="ARBA00066687"/>
    </source>
</evidence>
<dbReference type="UniPathway" id="UPA00940"/>
<dbReference type="GO" id="GO:0051287">
    <property type="term" value="F:NAD binding"/>
    <property type="evidence" value="ECO:0007669"/>
    <property type="project" value="InterPro"/>
</dbReference>